<dbReference type="Proteomes" id="UP000218811">
    <property type="component" value="Unassembled WGS sequence"/>
</dbReference>
<organism evidence="2 3">
    <name type="scientific">Wolfiporia cocos (strain MD-104)</name>
    <name type="common">Brown rot fungus</name>
    <dbReference type="NCBI Taxonomy" id="742152"/>
    <lineage>
        <taxon>Eukaryota</taxon>
        <taxon>Fungi</taxon>
        <taxon>Dikarya</taxon>
        <taxon>Basidiomycota</taxon>
        <taxon>Agaricomycotina</taxon>
        <taxon>Agaricomycetes</taxon>
        <taxon>Polyporales</taxon>
        <taxon>Phaeolaceae</taxon>
        <taxon>Wolfiporia</taxon>
    </lineage>
</organism>
<evidence type="ECO:0000313" key="3">
    <source>
        <dbReference type="Proteomes" id="UP000218811"/>
    </source>
</evidence>
<feature type="domain" description="DUF6589" evidence="1">
    <location>
        <begin position="51"/>
        <end position="256"/>
    </location>
</feature>
<dbReference type="InterPro" id="IPR046496">
    <property type="entry name" value="DUF6589"/>
</dbReference>
<evidence type="ECO:0000313" key="2">
    <source>
        <dbReference type="EMBL" id="PCH34550.1"/>
    </source>
</evidence>
<dbReference type="STRING" id="742152.A0A2H3IX29"/>
<proteinExistence type="predicted"/>
<reference evidence="2 3" key="1">
    <citation type="journal article" date="2012" name="Science">
        <title>The Paleozoic origin of enzymatic lignin decomposition reconstructed from 31 fungal genomes.</title>
        <authorList>
            <person name="Floudas D."/>
            <person name="Binder M."/>
            <person name="Riley R."/>
            <person name="Barry K."/>
            <person name="Blanchette R.A."/>
            <person name="Henrissat B."/>
            <person name="Martinez A.T."/>
            <person name="Otillar R."/>
            <person name="Spatafora J.W."/>
            <person name="Yadav J.S."/>
            <person name="Aerts A."/>
            <person name="Benoit I."/>
            <person name="Boyd A."/>
            <person name="Carlson A."/>
            <person name="Copeland A."/>
            <person name="Coutinho P.M."/>
            <person name="de Vries R.P."/>
            <person name="Ferreira P."/>
            <person name="Findley K."/>
            <person name="Foster B."/>
            <person name="Gaskell J."/>
            <person name="Glotzer D."/>
            <person name="Gorecki P."/>
            <person name="Heitman J."/>
            <person name="Hesse C."/>
            <person name="Hori C."/>
            <person name="Igarashi K."/>
            <person name="Jurgens J.A."/>
            <person name="Kallen N."/>
            <person name="Kersten P."/>
            <person name="Kohler A."/>
            <person name="Kuees U."/>
            <person name="Kumar T.K.A."/>
            <person name="Kuo A."/>
            <person name="LaButti K."/>
            <person name="Larrondo L.F."/>
            <person name="Lindquist E."/>
            <person name="Ling A."/>
            <person name="Lombard V."/>
            <person name="Lucas S."/>
            <person name="Lundell T."/>
            <person name="Martin R."/>
            <person name="McLaughlin D.J."/>
            <person name="Morgenstern I."/>
            <person name="Morin E."/>
            <person name="Murat C."/>
            <person name="Nagy L.G."/>
            <person name="Nolan M."/>
            <person name="Ohm R.A."/>
            <person name="Patyshakuliyeva A."/>
            <person name="Rokas A."/>
            <person name="Ruiz-Duenas F.J."/>
            <person name="Sabat G."/>
            <person name="Salamov A."/>
            <person name="Samejima M."/>
            <person name="Schmutz J."/>
            <person name="Slot J.C."/>
            <person name="St John F."/>
            <person name="Stenlid J."/>
            <person name="Sun H."/>
            <person name="Sun S."/>
            <person name="Syed K."/>
            <person name="Tsang A."/>
            <person name="Wiebenga A."/>
            <person name="Young D."/>
            <person name="Pisabarro A."/>
            <person name="Eastwood D.C."/>
            <person name="Martin F."/>
            <person name="Cullen D."/>
            <person name="Grigoriev I.V."/>
            <person name="Hibbett D.S."/>
        </authorList>
    </citation>
    <scope>NUCLEOTIDE SEQUENCE [LARGE SCALE GENOMIC DNA]</scope>
    <source>
        <strain evidence="2 3">MD-104</strain>
    </source>
</reference>
<accession>A0A2H3IX29</accession>
<name>A0A2H3IX29_WOLCO</name>
<gene>
    <name evidence="2" type="ORF">WOLCODRAFT_19414</name>
</gene>
<keyword evidence="3" id="KW-1185">Reference proteome</keyword>
<protein>
    <recommendedName>
        <fullName evidence="1">DUF6589 domain-containing protein</fullName>
    </recommendedName>
</protein>
<dbReference type="OrthoDB" id="2803256at2759"/>
<evidence type="ECO:0000259" key="1">
    <source>
        <dbReference type="Pfam" id="PF20231"/>
    </source>
</evidence>
<dbReference type="EMBL" id="KB467832">
    <property type="protein sequence ID" value="PCH34550.1"/>
    <property type="molecule type" value="Genomic_DNA"/>
</dbReference>
<dbReference type="Pfam" id="PF20231">
    <property type="entry name" value="DUF6589"/>
    <property type="match status" value="1"/>
</dbReference>
<dbReference type="AlphaFoldDB" id="A0A2H3IX29"/>
<sequence length="262" mass="29979">MSHVVEQRADSKDHFDNGTMAILLPLYDILYRSLHLSLEPERKSRLLTPDFSPSDLLPTALQVQRLEAAQLWHIEDIFFNHFLDLHRHLGDSIPPPPNIQMILLHKTEQFPLPAIHIDKSSLDSTINVMEMIFYKTLQLSEDDIRRHSIILCGGNQLSVSLLDKYTMGQIGLFHVKIAADCMIADKYWGSANSQSPWSLWKVNTLLGHKPILAGWKANKLPPFRPTWKLILQLSLPKNILDIFCIYCPNDSLEAVTDFLATY</sequence>